<dbReference type="PROSITE" id="PS50893">
    <property type="entry name" value="ABC_TRANSPORTER_2"/>
    <property type="match status" value="1"/>
</dbReference>
<comment type="function">
    <text evidence="8">ABC transporter involved in fatty acid import. Transmembrane domains (TMD) form a pore in the membrane and the ATP-binding domain (NBD) is responsible for energy generation.</text>
</comment>
<dbReference type="GO" id="GO:0005886">
    <property type="term" value="C:plasma membrane"/>
    <property type="evidence" value="ECO:0007669"/>
    <property type="project" value="UniProtKB-SubCell"/>
</dbReference>
<evidence type="ECO:0000313" key="16">
    <source>
        <dbReference type="Proteomes" id="UP000656042"/>
    </source>
</evidence>
<dbReference type="SMART" id="SM00382">
    <property type="entry name" value="AAA"/>
    <property type="match status" value="1"/>
</dbReference>
<dbReference type="CDD" id="cd18547">
    <property type="entry name" value="ABC_6TM_Tm288_like"/>
    <property type="match status" value="1"/>
</dbReference>
<evidence type="ECO:0000259" key="13">
    <source>
        <dbReference type="PROSITE" id="PS50893"/>
    </source>
</evidence>
<keyword evidence="6 12" id="KW-1133">Transmembrane helix</keyword>
<feature type="transmembrane region" description="Helical" evidence="12">
    <location>
        <begin position="172"/>
        <end position="193"/>
    </location>
</feature>
<evidence type="ECO:0000256" key="8">
    <source>
        <dbReference type="ARBA" id="ARBA00055053"/>
    </source>
</evidence>
<dbReference type="InterPro" id="IPR036640">
    <property type="entry name" value="ABC1_TM_sf"/>
</dbReference>
<proteinExistence type="inferred from homology"/>
<dbReference type="CDD" id="cd03254">
    <property type="entry name" value="ABCC_Glucan_exporter_like"/>
    <property type="match status" value="1"/>
</dbReference>
<dbReference type="InterPro" id="IPR003439">
    <property type="entry name" value="ABC_transporter-like_ATP-bd"/>
</dbReference>
<evidence type="ECO:0000256" key="5">
    <source>
        <dbReference type="ARBA" id="ARBA00022840"/>
    </source>
</evidence>
<reference evidence="15" key="2">
    <citation type="submission" date="2020-09" db="EMBL/GenBank/DDBJ databases">
        <authorList>
            <person name="Sun Q."/>
            <person name="Zhou Y."/>
        </authorList>
    </citation>
    <scope>NUCLEOTIDE SEQUENCE</scope>
    <source>
        <strain evidence="15">CGMCC 4.7299</strain>
    </source>
</reference>
<sequence>MTTTDRPESSPAPAPSAPSAPEPSASSTPVSPPGGRHRVEPLLSAAEVPTRQLPVIAPGARRDPPPPPPVTGEPEPAPPHLTWPPLPPGAEPDGPAPDGPASRHPGAAPDWAGEPGGVVTSEVASPTGGSPTGGAPAGDGEPGDGSPAGGSGAPKATAGQVFALLRPFRRRIVVMVLLGVVGVVLNAVGPLLLARATDLIFAGAISRDLPAGTSRDELIARYRAGGQGTLADVLSTVNLIPGRGIDFAAITRVLAFAVVLYVTASAVKWAQDRMAARAVQLAVADLREQVQRKLSRLPLSHFDHHSRGELVSRVTNDVDNVQQTLQQALSQMVTAPLAVLAVLVLMFFVSPLLATVVLVSVPVSGVVVSRLVVRSQPMFDQQWTATGTLTAHVEEAYSGHALIKVFDRRDEAERSFDTDNEHLRDVSARASFVSAVIEPAMLFIGNLNYVAVTAVGALRVATGHLSLGDVQAFVQYSGQFSQPIGQLANASGQLQSGVASAGRIFELLRAVEQEPDPADPVRPGALRGEVQFRDVSFRYVPEKPLIDGFSLRVAPGSTVAVVGPTGAGKSTLGNLLMRFYDIDGGAILLDGHDIGAMNREDLRSRTGMVLQDTWLFAGTIADNIAYGRAGATRDDVIEAARATCLDPFIRTLPQGYDTELDSEASGISAGEKQLITLARAFVADPVLLLLDEATSSVDTRTELLVQQGMAALRAGRTTFVIAHRLSTIRHADLIIVMRDGGIAEQGGHDELIRADGVYAGLIRAQAGNPREAPADPRPAPRMPMALDGVRFLTLAEVAAMLHEQRSTVYALVSTGSLAAIRVGRSWRIPHHEVQAYLRDPNRSG</sequence>
<dbReference type="Proteomes" id="UP000656042">
    <property type="component" value="Unassembled WGS sequence"/>
</dbReference>
<comment type="subcellular location">
    <subcellularLocation>
        <location evidence="1">Cell membrane</location>
        <topology evidence="1">Multi-pass membrane protein</topology>
    </subcellularLocation>
</comment>
<feature type="transmembrane region" description="Helical" evidence="12">
    <location>
        <begin position="337"/>
        <end position="361"/>
    </location>
</feature>
<keyword evidence="16" id="KW-1185">Reference proteome</keyword>
<dbReference type="PROSITE" id="PS50929">
    <property type="entry name" value="ABC_TM1F"/>
    <property type="match status" value="1"/>
</dbReference>
<evidence type="ECO:0000256" key="12">
    <source>
        <dbReference type="SAM" id="Phobius"/>
    </source>
</evidence>
<feature type="compositionally biased region" description="Pro residues" evidence="11">
    <location>
        <begin position="65"/>
        <end position="98"/>
    </location>
</feature>
<dbReference type="EMBL" id="BMMX01000018">
    <property type="protein sequence ID" value="GGL01081.1"/>
    <property type="molecule type" value="Genomic_DNA"/>
</dbReference>
<evidence type="ECO:0000256" key="6">
    <source>
        <dbReference type="ARBA" id="ARBA00022989"/>
    </source>
</evidence>
<keyword evidence="5" id="KW-0067">ATP-binding</keyword>
<evidence type="ECO:0000256" key="4">
    <source>
        <dbReference type="ARBA" id="ARBA00022741"/>
    </source>
</evidence>
<comment type="caution">
    <text evidence="15">The sequence shown here is derived from an EMBL/GenBank/DDBJ whole genome shotgun (WGS) entry which is preliminary data.</text>
</comment>
<dbReference type="InterPro" id="IPR027417">
    <property type="entry name" value="P-loop_NTPase"/>
</dbReference>
<dbReference type="NCBIfam" id="TIGR01764">
    <property type="entry name" value="excise"/>
    <property type="match status" value="1"/>
</dbReference>
<gene>
    <name evidence="15" type="ORF">GCM10012284_39530</name>
</gene>
<evidence type="ECO:0000256" key="11">
    <source>
        <dbReference type="SAM" id="MobiDB-lite"/>
    </source>
</evidence>
<dbReference type="Pfam" id="PF12728">
    <property type="entry name" value="HTH_17"/>
    <property type="match status" value="1"/>
</dbReference>
<feature type="compositionally biased region" description="Pro residues" evidence="11">
    <location>
        <begin position="10"/>
        <end position="21"/>
    </location>
</feature>
<feature type="transmembrane region" description="Helical" evidence="12">
    <location>
        <begin position="247"/>
        <end position="267"/>
    </location>
</feature>
<dbReference type="GO" id="GO:0003677">
    <property type="term" value="F:DNA binding"/>
    <property type="evidence" value="ECO:0007669"/>
    <property type="project" value="InterPro"/>
</dbReference>
<dbReference type="PANTHER" id="PTHR43394:SF1">
    <property type="entry name" value="ATP-BINDING CASSETTE SUB-FAMILY B MEMBER 10, MITOCHONDRIAL"/>
    <property type="match status" value="1"/>
</dbReference>
<dbReference type="InterPro" id="IPR041657">
    <property type="entry name" value="HTH_17"/>
</dbReference>
<evidence type="ECO:0000256" key="9">
    <source>
        <dbReference type="ARBA" id="ARBA00061644"/>
    </source>
</evidence>
<accession>A0A8J3FQI3</accession>
<evidence type="ECO:0000256" key="2">
    <source>
        <dbReference type="ARBA" id="ARBA00022448"/>
    </source>
</evidence>
<dbReference type="GO" id="GO:0005524">
    <property type="term" value="F:ATP binding"/>
    <property type="evidence" value="ECO:0007669"/>
    <property type="project" value="UniProtKB-KW"/>
</dbReference>
<feature type="region of interest" description="Disordered" evidence="11">
    <location>
        <begin position="1"/>
        <end position="154"/>
    </location>
</feature>
<evidence type="ECO:0000259" key="14">
    <source>
        <dbReference type="PROSITE" id="PS50929"/>
    </source>
</evidence>
<name>A0A8J3FQI3_9ACTN</name>
<dbReference type="InterPro" id="IPR003593">
    <property type="entry name" value="AAA+_ATPase"/>
</dbReference>
<dbReference type="InterPro" id="IPR010093">
    <property type="entry name" value="SinI_DNA-bd"/>
</dbReference>
<dbReference type="InterPro" id="IPR011527">
    <property type="entry name" value="ABC1_TM_dom"/>
</dbReference>
<dbReference type="GO" id="GO:0016887">
    <property type="term" value="F:ATP hydrolysis activity"/>
    <property type="evidence" value="ECO:0007669"/>
    <property type="project" value="InterPro"/>
</dbReference>
<dbReference type="FunFam" id="3.40.50.300:FF:000287">
    <property type="entry name" value="Multidrug ABC transporter ATP-binding protein"/>
    <property type="match status" value="1"/>
</dbReference>
<evidence type="ECO:0000256" key="3">
    <source>
        <dbReference type="ARBA" id="ARBA00022692"/>
    </source>
</evidence>
<dbReference type="PANTHER" id="PTHR43394">
    <property type="entry name" value="ATP-DEPENDENT PERMEASE MDL1, MITOCHONDRIAL"/>
    <property type="match status" value="1"/>
</dbReference>
<evidence type="ECO:0000256" key="10">
    <source>
        <dbReference type="ARBA" id="ARBA00071747"/>
    </source>
</evidence>
<evidence type="ECO:0000313" key="15">
    <source>
        <dbReference type="EMBL" id="GGL01081.1"/>
    </source>
</evidence>
<keyword evidence="7 12" id="KW-0472">Membrane</keyword>
<dbReference type="SUPFAM" id="SSF52540">
    <property type="entry name" value="P-loop containing nucleoside triphosphate hydrolases"/>
    <property type="match status" value="1"/>
</dbReference>
<dbReference type="RefSeq" id="WP_189080720.1">
    <property type="nucleotide sequence ID" value="NZ_BMMX01000018.1"/>
</dbReference>
<dbReference type="Pfam" id="PF00664">
    <property type="entry name" value="ABC_membrane"/>
    <property type="match status" value="1"/>
</dbReference>
<evidence type="ECO:0000256" key="7">
    <source>
        <dbReference type="ARBA" id="ARBA00023136"/>
    </source>
</evidence>
<dbReference type="SUPFAM" id="SSF90123">
    <property type="entry name" value="ABC transporter transmembrane region"/>
    <property type="match status" value="1"/>
</dbReference>
<protein>
    <recommendedName>
        <fullName evidence="10">Fatty acid ABC transporter ATP-binding/permease protein</fullName>
    </recommendedName>
</protein>
<dbReference type="Gene3D" id="3.40.50.300">
    <property type="entry name" value="P-loop containing nucleotide triphosphate hydrolases"/>
    <property type="match status" value="1"/>
</dbReference>
<dbReference type="Gene3D" id="1.20.1560.10">
    <property type="entry name" value="ABC transporter type 1, transmembrane domain"/>
    <property type="match status" value="1"/>
</dbReference>
<keyword evidence="4" id="KW-0547">Nucleotide-binding</keyword>
<comment type="similarity">
    <text evidence="9">Belongs to the ABC transporter superfamily. Lipid exporter (TC 3.A.1.106) family.</text>
</comment>
<keyword evidence="3 12" id="KW-0812">Transmembrane</keyword>
<dbReference type="GO" id="GO:0015421">
    <property type="term" value="F:ABC-type oligopeptide transporter activity"/>
    <property type="evidence" value="ECO:0007669"/>
    <property type="project" value="TreeGrafter"/>
</dbReference>
<feature type="domain" description="ABC transmembrane type-1" evidence="14">
    <location>
        <begin position="173"/>
        <end position="496"/>
    </location>
</feature>
<organism evidence="15 16">
    <name type="scientific">Mangrovihabitans endophyticus</name>
    <dbReference type="NCBI Taxonomy" id="1751298"/>
    <lineage>
        <taxon>Bacteria</taxon>
        <taxon>Bacillati</taxon>
        <taxon>Actinomycetota</taxon>
        <taxon>Actinomycetes</taxon>
        <taxon>Micromonosporales</taxon>
        <taxon>Micromonosporaceae</taxon>
        <taxon>Mangrovihabitans</taxon>
    </lineage>
</organism>
<dbReference type="PROSITE" id="PS00211">
    <property type="entry name" value="ABC_TRANSPORTER_1"/>
    <property type="match status" value="1"/>
</dbReference>
<dbReference type="Pfam" id="PF00005">
    <property type="entry name" value="ABC_tran"/>
    <property type="match status" value="1"/>
</dbReference>
<keyword evidence="2" id="KW-0813">Transport</keyword>
<evidence type="ECO:0000256" key="1">
    <source>
        <dbReference type="ARBA" id="ARBA00004651"/>
    </source>
</evidence>
<feature type="domain" description="ABC transporter" evidence="13">
    <location>
        <begin position="530"/>
        <end position="764"/>
    </location>
</feature>
<dbReference type="AlphaFoldDB" id="A0A8J3FQI3"/>
<dbReference type="InterPro" id="IPR039421">
    <property type="entry name" value="Type_1_exporter"/>
</dbReference>
<dbReference type="InterPro" id="IPR017871">
    <property type="entry name" value="ABC_transporter-like_CS"/>
</dbReference>
<reference evidence="15" key="1">
    <citation type="journal article" date="2014" name="Int. J. Syst. Evol. Microbiol.">
        <title>Complete genome sequence of Corynebacterium casei LMG S-19264T (=DSM 44701T), isolated from a smear-ripened cheese.</title>
        <authorList>
            <consortium name="US DOE Joint Genome Institute (JGI-PGF)"/>
            <person name="Walter F."/>
            <person name="Albersmeier A."/>
            <person name="Kalinowski J."/>
            <person name="Ruckert C."/>
        </authorList>
    </citation>
    <scope>NUCLEOTIDE SEQUENCE</scope>
    <source>
        <strain evidence="15">CGMCC 4.7299</strain>
    </source>
</reference>